<name>A0A239AAX7_9BACT</name>
<protein>
    <submittedName>
        <fullName evidence="1">Uncharacterized protein</fullName>
    </submittedName>
</protein>
<dbReference type="AlphaFoldDB" id="A0A239AAX7"/>
<evidence type="ECO:0000313" key="1">
    <source>
        <dbReference type="EMBL" id="SNR92174.1"/>
    </source>
</evidence>
<keyword evidence="2" id="KW-1185">Reference proteome</keyword>
<reference evidence="2" key="1">
    <citation type="submission" date="2017-06" db="EMBL/GenBank/DDBJ databases">
        <authorList>
            <person name="Varghese N."/>
            <person name="Submissions S."/>
        </authorList>
    </citation>
    <scope>NUCLEOTIDE SEQUENCE [LARGE SCALE GENOMIC DNA]</scope>
    <source>
        <strain evidence="2">DSM 28041</strain>
    </source>
</reference>
<organism evidence="1 2">
    <name type="scientific">Hymenobacter mucosus</name>
    <dbReference type="NCBI Taxonomy" id="1411120"/>
    <lineage>
        <taxon>Bacteria</taxon>
        <taxon>Pseudomonadati</taxon>
        <taxon>Bacteroidota</taxon>
        <taxon>Cytophagia</taxon>
        <taxon>Cytophagales</taxon>
        <taxon>Hymenobacteraceae</taxon>
        <taxon>Hymenobacter</taxon>
    </lineage>
</organism>
<sequence length="79" mass="8513">MPINNELRDDTSAMLSYLQGEPPTPAPVAKTPADYLRQAMRNLGEEYVETPNGVLVSEAASAEAIRLAVADAKEVPGWN</sequence>
<proteinExistence type="predicted"/>
<gene>
    <name evidence="1" type="ORF">SAMN06269173_11181</name>
</gene>
<dbReference type="RefSeq" id="WP_089333909.1">
    <property type="nucleotide sequence ID" value="NZ_FZNS01000011.1"/>
</dbReference>
<dbReference type="Proteomes" id="UP000198310">
    <property type="component" value="Unassembled WGS sequence"/>
</dbReference>
<accession>A0A239AAX7</accession>
<dbReference type="EMBL" id="FZNS01000011">
    <property type="protein sequence ID" value="SNR92174.1"/>
    <property type="molecule type" value="Genomic_DNA"/>
</dbReference>
<evidence type="ECO:0000313" key="2">
    <source>
        <dbReference type="Proteomes" id="UP000198310"/>
    </source>
</evidence>